<organism evidence="1 2">
    <name type="scientific">Staurois parvus</name>
    <dbReference type="NCBI Taxonomy" id="386267"/>
    <lineage>
        <taxon>Eukaryota</taxon>
        <taxon>Metazoa</taxon>
        <taxon>Chordata</taxon>
        <taxon>Craniata</taxon>
        <taxon>Vertebrata</taxon>
        <taxon>Euteleostomi</taxon>
        <taxon>Amphibia</taxon>
        <taxon>Batrachia</taxon>
        <taxon>Anura</taxon>
        <taxon>Neobatrachia</taxon>
        <taxon>Ranoidea</taxon>
        <taxon>Ranidae</taxon>
        <taxon>Staurois</taxon>
    </lineage>
</organism>
<comment type="caution">
    <text evidence="1">The sequence shown here is derived from an EMBL/GenBank/DDBJ whole genome shotgun (WGS) entry which is preliminary data.</text>
</comment>
<keyword evidence="2" id="KW-1185">Reference proteome</keyword>
<dbReference type="EMBL" id="CATNWA010014087">
    <property type="protein sequence ID" value="CAI9567157.1"/>
    <property type="molecule type" value="Genomic_DNA"/>
</dbReference>
<protein>
    <submittedName>
        <fullName evidence="1">Uncharacterized protein</fullName>
    </submittedName>
</protein>
<feature type="non-terminal residue" evidence="1">
    <location>
        <position position="1"/>
    </location>
</feature>
<gene>
    <name evidence="1" type="ORF">SPARVUS_LOCUS6492925</name>
</gene>
<dbReference type="Proteomes" id="UP001162483">
    <property type="component" value="Unassembled WGS sequence"/>
</dbReference>
<evidence type="ECO:0000313" key="2">
    <source>
        <dbReference type="Proteomes" id="UP001162483"/>
    </source>
</evidence>
<sequence>VQSCVEYGFGGKGREKIGGKYEGQPGRGARRRGEGAAVCDGGKTVTGNVPGCVTGILCQYGVSVFRHNPCVRTLGAKSWLVAGVFLRRIGPPT</sequence>
<evidence type="ECO:0000313" key="1">
    <source>
        <dbReference type="EMBL" id="CAI9567157.1"/>
    </source>
</evidence>
<accession>A0ABN9D6N3</accession>
<proteinExistence type="predicted"/>
<name>A0ABN9D6N3_9NEOB</name>
<reference evidence="1" key="1">
    <citation type="submission" date="2023-05" db="EMBL/GenBank/DDBJ databases">
        <authorList>
            <person name="Stuckert A."/>
        </authorList>
    </citation>
    <scope>NUCLEOTIDE SEQUENCE</scope>
</reference>